<organism evidence="3 4">
    <name type="scientific">Pedobacter nyackensis</name>
    <dbReference type="NCBI Taxonomy" id="475255"/>
    <lineage>
        <taxon>Bacteria</taxon>
        <taxon>Pseudomonadati</taxon>
        <taxon>Bacteroidota</taxon>
        <taxon>Sphingobacteriia</taxon>
        <taxon>Sphingobacteriales</taxon>
        <taxon>Sphingobacteriaceae</taxon>
        <taxon>Pedobacter</taxon>
    </lineage>
</organism>
<keyword evidence="4" id="KW-1185">Reference proteome</keyword>
<evidence type="ECO:0000259" key="2">
    <source>
        <dbReference type="Pfam" id="PF03629"/>
    </source>
</evidence>
<dbReference type="PANTHER" id="PTHR22901:SF0">
    <property type="entry name" value="SIALATE O-ACETYLESTERASE"/>
    <property type="match status" value="1"/>
</dbReference>
<evidence type="ECO:0000256" key="1">
    <source>
        <dbReference type="ARBA" id="ARBA00022801"/>
    </source>
</evidence>
<dbReference type="STRING" id="475255.SAMN04488101_10994"/>
<dbReference type="Gene3D" id="3.40.50.1110">
    <property type="entry name" value="SGNH hydrolase"/>
    <property type="match status" value="1"/>
</dbReference>
<accession>A0A1W2E2A4</accession>
<dbReference type="Proteomes" id="UP000192678">
    <property type="component" value="Unassembled WGS sequence"/>
</dbReference>
<dbReference type="AlphaFoldDB" id="A0A1W2E2A4"/>
<dbReference type="Pfam" id="PF03629">
    <property type="entry name" value="SASA"/>
    <property type="match status" value="1"/>
</dbReference>
<dbReference type="GO" id="GO:0001681">
    <property type="term" value="F:sialate O-acetylesterase activity"/>
    <property type="evidence" value="ECO:0007669"/>
    <property type="project" value="InterPro"/>
</dbReference>
<proteinExistence type="predicted"/>
<dbReference type="InterPro" id="IPR039329">
    <property type="entry name" value="SIAE"/>
</dbReference>
<dbReference type="SUPFAM" id="SSF52266">
    <property type="entry name" value="SGNH hydrolase"/>
    <property type="match status" value="1"/>
</dbReference>
<dbReference type="PANTHER" id="PTHR22901">
    <property type="entry name" value="SIALATE O-ACETYLESTERASE"/>
    <property type="match status" value="1"/>
</dbReference>
<dbReference type="InterPro" id="IPR005181">
    <property type="entry name" value="SASA"/>
</dbReference>
<feature type="domain" description="Sialate O-acetylesterase" evidence="2">
    <location>
        <begin position="105"/>
        <end position="368"/>
    </location>
</feature>
<evidence type="ECO:0000313" key="3">
    <source>
        <dbReference type="EMBL" id="SMD03532.1"/>
    </source>
</evidence>
<dbReference type="InterPro" id="IPR036514">
    <property type="entry name" value="SGNH_hydro_sf"/>
</dbReference>
<dbReference type="EMBL" id="FWYB01000009">
    <property type="protein sequence ID" value="SMD03532.1"/>
    <property type="molecule type" value="Genomic_DNA"/>
</dbReference>
<keyword evidence="1" id="KW-0378">Hydrolase</keyword>
<dbReference type="GO" id="GO:0005975">
    <property type="term" value="P:carbohydrate metabolic process"/>
    <property type="evidence" value="ECO:0007669"/>
    <property type="project" value="TreeGrafter"/>
</dbReference>
<reference evidence="3 4" key="1">
    <citation type="submission" date="2017-04" db="EMBL/GenBank/DDBJ databases">
        <authorList>
            <person name="Afonso C.L."/>
            <person name="Miller P.J."/>
            <person name="Scott M.A."/>
            <person name="Spackman E."/>
            <person name="Goraichik I."/>
            <person name="Dimitrov K.M."/>
            <person name="Suarez D.L."/>
            <person name="Swayne D.E."/>
        </authorList>
    </citation>
    <scope>NUCLEOTIDE SEQUENCE [LARGE SCALE GENOMIC DNA]</scope>
    <source>
        <strain evidence="3 4">DSM 19625</strain>
    </source>
</reference>
<sequence length="489" mass="54341">MGLKRYLLLVVLFGTMGEANAKILLPQILSSNMVLQRDKPLNIWGFGAVGELVTVSFGVQVKQTTTDANGKWKVVLSPLKTSAVPAAMTIKGSNTIVLDNILVGEVWLCSGQSNMEYAMRKIAKVKKPLKERLGYPADELEKANNPQIRIFLVNRKQLSKPDSIHKSWSVAQDSALKNFSAAGYFFAKELHEKLNVPVGMISSAVSGSAIEPWIPKDSLENVETGYFKDQKVGNDPGKFYTPMIEPLTPFALSGFLWYQGETNCFLKENISYSYKMKALINSWRTAWKIGSSDQNADLPFYYVQIAPFNYSTTKGKVALDQQTEPEFWEAQTQLLRMPNTGMVVTTDLNDYPDDLHPNYKWEIGRRLALWALANDYNKKLSYSGPIYKSVSFKGATAELEFEHSGKGLTSIDGKALDCFTIAGADGKFVPANAVIKGNKIIVSAKGLKNPAAVRFGFNEAMRPNLYNKDGLPALPFRTDNPLTKQFKPI</sequence>
<protein>
    <submittedName>
        <fullName evidence="3">Sialate O-acetylesterase</fullName>
    </submittedName>
</protein>
<name>A0A1W2E2A4_9SPHI</name>
<evidence type="ECO:0000313" key="4">
    <source>
        <dbReference type="Proteomes" id="UP000192678"/>
    </source>
</evidence>
<gene>
    <name evidence="3" type="ORF">SAMN04488101_10994</name>
</gene>